<name>M5C9D9_THACB</name>
<comment type="caution">
    <text evidence="1">The sequence shown here is derived from an EMBL/GenBank/DDBJ whole genome shotgun (WGS) entry which is preliminary data.</text>
</comment>
<dbReference type="EMBL" id="CAOJ01016204">
    <property type="protein sequence ID" value="CCO36608.1"/>
    <property type="molecule type" value="Genomic_DNA"/>
</dbReference>
<organism evidence="1 2">
    <name type="scientific">Thanatephorus cucumeris (strain AG1-IB / isolate 7/3/14)</name>
    <name type="common">Lettuce bottom rot fungus</name>
    <name type="synonym">Rhizoctonia solani</name>
    <dbReference type="NCBI Taxonomy" id="1108050"/>
    <lineage>
        <taxon>Eukaryota</taxon>
        <taxon>Fungi</taxon>
        <taxon>Dikarya</taxon>
        <taxon>Basidiomycota</taxon>
        <taxon>Agaricomycotina</taxon>
        <taxon>Agaricomycetes</taxon>
        <taxon>Cantharellales</taxon>
        <taxon>Ceratobasidiaceae</taxon>
        <taxon>Rhizoctonia</taxon>
        <taxon>Rhizoctonia solani AG-1</taxon>
    </lineage>
</organism>
<dbReference type="HOGENOM" id="CLU_2135254_0_0_1"/>
<protein>
    <submittedName>
        <fullName evidence="1">Uncharacterized protein</fullName>
    </submittedName>
</protein>
<gene>
    <name evidence="1" type="ORF">BN14_10749</name>
</gene>
<proteinExistence type="predicted"/>
<evidence type="ECO:0000313" key="1">
    <source>
        <dbReference type="EMBL" id="CCO36608.1"/>
    </source>
</evidence>
<evidence type="ECO:0000313" key="2">
    <source>
        <dbReference type="Proteomes" id="UP000012065"/>
    </source>
</evidence>
<reference evidence="1 2" key="1">
    <citation type="journal article" date="2013" name="J. Biotechnol.">
        <title>Establishment and interpretation of the genome sequence of the phytopathogenic fungus Rhizoctonia solani AG1-IB isolate 7/3/14.</title>
        <authorList>
            <person name="Wibberg D.W."/>
            <person name="Jelonek L.J."/>
            <person name="Rupp O.R."/>
            <person name="Hennig M.H."/>
            <person name="Eikmeyer F.E."/>
            <person name="Goesmann A.G."/>
            <person name="Hartmann A.H."/>
            <person name="Borriss R.B."/>
            <person name="Grosch R.G."/>
            <person name="Puehler A.P."/>
            <person name="Schlueter A.S."/>
        </authorList>
    </citation>
    <scope>NUCLEOTIDE SEQUENCE [LARGE SCALE GENOMIC DNA]</scope>
    <source>
        <strain evidence="2">AG1-IB / isolate 7/3/14</strain>
    </source>
</reference>
<sequence length="113" mass="12913">MLNRYISFNAPVAGYLLKPDALLDGPPEILFKRKLDADLVEPSVRAQLCVRLNCNIPEVQYGDEARFMLVPSGADHQTGKETAKDQECRENAEKLGLKDMKWVYLPMAYVHFW</sequence>
<dbReference type="Proteomes" id="UP000012065">
    <property type="component" value="Unassembled WGS sequence"/>
</dbReference>
<accession>M5C9D9</accession>
<dbReference type="AlphaFoldDB" id="M5C9D9"/>